<dbReference type="EMBL" id="LMTZ01000087">
    <property type="protein sequence ID" value="KST67493.1"/>
    <property type="molecule type" value="Genomic_DNA"/>
</dbReference>
<proteinExistence type="predicted"/>
<dbReference type="InterPro" id="IPR051781">
    <property type="entry name" value="Metallo-dep_Hydrolase"/>
</dbReference>
<dbReference type="NCBIfam" id="NF011990">
    <property type="entry name" value="PRK15446.2-6"/>
    <property type="match status" value="1"/>
</dbReference>
<gene>
    <name evidence="2" type="ORF">BC008_30325</name>
</gene>
<feature type="domain" description="Amidohydrolase-related" evidence="1">
    <location>
        <begin position="216"/>
        <end position="375"/>
    </location>
</feature>
<organism evidence="2 3">
    <name type="scientific">Mastigocoleus testarum BC008</name>
    <dbReference type="NCBI Taxonomy" id="371196"/>
    <lineage>
        <taxon>Bacteria</taxon>
        <taxon>Bacillati</taxon>
        <taxon>Cyanobacteriota</taxon>
        <taxon>Cyanophyceae</taxon>
        <taxon>Nostocales</taxon>
        <taxon>Hapalosiphonaceae</taxon>
        <taxon>Mastigocoleus</taxon>
    </lineage>
</organism>
<dbReference type="PANTHER" id="PTHR43135">
    <property type="entry name" value="ALPHA-D-RIBOSE 1-METHYLPHOSPHONATE 5-TRIPHOSPHATE DIPHOSPHATASE"/>
    <property type="match status" value="1"/>
</dbReference>
<dbReference type="RefSeq" id="WP_027840421.1">
    <property type="nucleotide sequence ID" value="NZ_LMTZ01000087.1"/>
</dbReference>
<evidence type="ECO:0000313" key="3">
    <source>
        <dbReference type="Proteomes" id="UP000053372"/>
    </source>
</evidence>
<protein>
    <submittedName>
        <fullName evidence="2">Phosphonate metabolism protein PhnM</fullName>
    </submittedName>
</protein>
<dbReference type="PIRSF" id="PIRSF038971">
    <property type="entry name" value="PhnM"/>
    <property type="match status" value="1"/>
</dbReference>
<dbReference type="GO" id="GO:0016810">
    <property type="term" value="F:hydrolase activity, acting on carbon-nitrogen (but not peptide) bonds"/>
    <property type="evidence" value="ECO:0007669"/>
    <property type="project" value="InterPro"/>
</dbReference>
<evidence type="ECO:0000259" key="1">
    <source>
        <dbReference type="Pfam" id="PF01979"/>
    </source>
</evidence>
<dbReference type="OrthoDB" id="9776488at2"/>
<dbReference type="SUPFAM" id="SSF51338">
    <property type="entry name" value="Composite domain of metallo-dependent hydrolases"/>
    <property type="match status" value="1"/>
</dbReference>
<dbReference type="NCBIfam" id="NF011984">
    <property type="entry name" value="PRK15446.1-5"/>
    <property type="match status" value="1"/>
</dbReference>
<accession>A0A0V7ZS80</accession>
<dbReference type="InterPro" id="IPR032466">
    <property type="entry name" value="Metal_Hydrolase"/>
</dbReference>
<dbReference type="Proteomes" id="UP000053372">
    <property type="component" value="Unassembled WGS sequence"/>
</dbReference>
<dbReference type="InterPro" id="IPR011059">
    <property type="entry name" value="Metal-dep_hydrolase_composite"/>
</dbReference>
<dbReference type="NCBIfam" id="NF011987">
    <property type="entry name" value="PRK15446.2-3"/>
    <property type="match status" value="1"/>
</dbReference>
<comment type="caution">
    <text evidence="2">The sequence shown here is derived from an EMBL/GenBank/DDBJ whole genome shotgun (WGS) entry which is preliminary data.</text>
</comment>
<keyword evidence="3" id="KW-1185">Reference proteome</keyword>
<dbReference type="InterPro" id="IPR006680">
    <property type="entry name" value="Amidohydro-rel"/>
</dbReference>
<dbReference type="GO" id="GO:0019700">
    <property type="term" value="P:organic phosphonate catabolic process"/>
    <property type="evidence" value="ECO:0007669"/>
    <property type="project" value="InterPro"/>
</dbReference>
<dbReference type="Gene3D" id="3.20.20.140">
    <property type="entry name" value="Metal-dependent hydrolases"/>
    <property type="match status" value="2"/>
</dbReference>
<sequence>MKTYITRAHIVTSEDVIKDASLLIEDGYIIAINPESTSAVQSFDLDGKLLIPGCIDLHCDAIEKEIEPRPNTFFPTKFAVAQVDRRNAAAGITTPFHAISFANEELGVRNNEKAAEIVRAIHDYQPQALVDNRVHCRYEITDPTGLPILLKLLQQNCVDLFSLMDHTPGQGQFKDLPAYLDYISRTYNKTTDQAQALANRKLKNAVGALERIKTLVSEALRHNIQIASHDDDTLERIQTMTALGVKISEFPINLSTAQSAKRQKMKTIFGAPNLLRGKSQSGSIKAVEAIENQVCDILCSDYSPASLLASVFQLPHLLNWSLPDAISLVTRNPAQALNLHERGEIEVGKRADLIAIKFTKTFPQIVTTWVRGKVVFQTNYTY</sequence>
<dbReference type="CDD" id="cd01306">
    <property type="entry name" value="PhnM"/>
    <property type="match status" value="1"/>
</dbReference>
<dbReference type="Gene3D" id="2.30.40.10">
    <property type="entry name" value="Urease, subunit C, domain 1"/>
    <property type="match status" value="2"/>
</dbReference>
<dbReference type="InterPro" id="IPR012696">
    <property type="entry name" value="PhnM"/>
</dbReference>
<dbReference type="SUPFAM" id="SSF51556">
    <property type="entry name" value="Metallo-dependent hydrolases"/>
    <property type="match status" value="1"/>
</dbReference>
<name>A0A0V7ZS80_9CYAN</name>
<evidence type="ECO:0000313" key="2">
    <source>
        <dbReference type="EMBL" id="KST67493.1"/>
    </source>
</evidence>
<dbReference type="AlphaFoldDB" id="A0A0V7ZS80"/>
<dbReference type="NCBIfam" id="TIGR02318">
    <property type="entry name" value="phosphono_phnM"/>
    <property type="match status" value="1"/>
</dbReference>
<dbReference type="PANTHER" id="PTHR43135:SF3">
    <property type="entry name" value="ALPHA-D-RIBOSE 1-METHYLPHOSPHONATE 5-TRIPHOSPHATE DIPHOSPHATASE"/>
    <property type="match status" value="1"/>
</dbReference>
<dbReference type="Pfam" id="PF01979">
    <property type="entry name" value="Amidohydro_1"/>
    <property type="match status" value="1"/>
</dbReference>
<dbReference type="NCBIfam" id="NF011989">
    <property type="entry name" value="PRK15446.2-5"/>
    <property type="match status" value="1"/>
</dbReference>
<reference evidence="2 3" key="1">
    <citation type="journal article" date="2015" name="Genome Announc.">
        <title>Draft Genome of the Euendolithic (true boring) Cyanobacterium Mastigocoleus testarum strain BC008.</title>
        <authorList>
            <person name="Guida B.S."/>
            <person name="Garcia-Pichel F."/>
        </authorList>
    </citation>
    <scope>NUCLEOTIDE SEQUENCE [LARGE SCALE GENOMIC DNA]</scope>
    <source>
        <strain evidence="2 3">BC008</strain>
    </source>
</reference>